<dbReference type="EMBL" id="OW152829">
    <property type="protein sequence ID" value="CAH2047009.1"/>
    <property type="molecule type" value="Genomic_DNA"/>
</dbReference>
<sequence>MYVAFALAALFSAATCVSEDRFTGQWLPMVTFPNVVTNQIICDKYNVSVVKTDPCQCGNLSATIFEFEKGVTDTPARSVTMPVIVVESIQEVEPALVVRCECGGEYVRHALFRTVDNYYVMYEKHPQNVYGPEEPNTANLLVKKAPTSSELREVLASIPDLKHRSTGIMCDPDKNVGL</sequence>
<evidence type="ECO:0000313" key="2">
    <source>
        <dbReference type="EMBL" id="CAH2047009.1"/>
    </source>
</evidence>
<feature type="non-terminal residue" evidence="2">
    <location>
        <position position="178"/>
    </location>
</feature>
<organism evidence="2 3">
    <name type="scientific">Iphiclides podalirius</name>
    <name type="common">scarce swallowtail</name>
    <dbReference type="NCBI Taxonomy" id="110791"/>
    <lineage>
        <taxon>Eukaryota</taxon>
        <taxon>Metazoa</taxon>
        <taxon>Ecdysozoa</taxon>
        <taxon>Arthropoda</taxon>
        <taxon>Hexapoda</taxon>
        <taxon>Insecta</taxon>
        <taxon>Pterygota</taxon>
        <taxon>Neoptera</taxon>
        <taxon>Endopterygota</taxon>
        <taxon>Lepidoptera</taxon>
        <taxon>Glossata</taxon>
        <taxon>Ditrysia</taxon>
        <taxon>Papilionoidea</taxon>
        <taxon>Papilionidae</taxon>
        <taxon>Papilioninae</taxon>
        <taxon>Iphiclides</taxon>
    </lineage>
</organism>
<reference evidence="2" key="1">
    <citation type="submission" date="2022-03" db="EMBL/GenBank/DDBJ databases">
        <authorList>
            <person name="Martin H S."/>
        </authorList>
    </citation>
    <scope>NUCLEOTIDE SEQUENCE</scope>
</reference>
<feature type="chain" id="PRO_5047395819" evidence="1">
    <location>
        <begin position="17"/>
        <end position="178"/>
    </location>
</feature>
<proteinExistence type="predicted"/>
<keyword evidence="3" id="KW-1185">Reference proteome</keyword>
<protein>
    <submittedName>
        <fullName evidence="2">Uncharacterized protein</fullName>
    </submittedName>
</protein>
<feature type="signal peptide" evidence="1">
    <location>
        <begin position="1"/>
        <end position="16"/>
    </location>
</feature>
<name>A0ABN8I4F6_9NEOP</name>
<accession>A0ABN8I4F6</accession>
<evidence type="ECO:0000313" key="3">
    <source>
        <dbReference type="Proteomes" id="UP000837857"/>
    </source>
</evidence>
<gene>
    <name evidence="2" type="ORF">IPOD504_LOCUS5587</name>
</gene>
<dbReference type="Proteomes" id="UP000837857">
    <property type="component" value="Chromosome 17"/>
</dbReference>
<evidence type="ECO:0000256" key="1">
    <source>
        <dbReference type="SAM" id="SignalP"/>
    </source>
</evidence>
<keyword evidence="1" id="KW-0732">Signal</keyword>